<dbReference type="Gene3D" id="3.40.50.300">
    <property type="entry name" value="P-loop containing nucleotide triphosphate hydrolases"/>
    <property type="match status" value="1"/>
</dbReference>
<dbReference type="Proteomes" id="UP000008983">
    <property type="component" value="Unassembled WGS sequence"/>
</dbReference>
<accession>G0QPR3</accession>
<keyword evidence="3" id="KW-1185">Reference proteome</keyword>
<protein>
    <recommendedName>
        <fullName evidence="1">Guanylate-binding protein N-terminal domain-containing protein</fullName>
    </recommendedName>
</protein>
<dbReference type="InParanoid" id="G0QPR3"/>
<sequence length="124" mass="14561">MEKYSEEIEEEEEEISVQEMHFKNINKLHQSKEAHSKKEKANIIESNPFTNSTCVPENQKPINFIWYQNRFDTNQEAMDILEQYQDKNIAFVSIFGRKQSGKTTLVNKLLDVDKGCYLGGKRQQ</sequence>
<gene>
    <name evidence="2" type="ORF">IMG5_070500</name>
</gene>
<dbReference type="RefSeq" id="XP_004036764.1">
    <property type="nucleotide sequence ID" value="XM_004036716.1"/>
</dbReference>
<proteinExistence type="predicted"/>
<dbReference type="GO" id="GO:0003924">
    <property type="term" value="F:GTPase activity"/>
    <property type="evidence" value="ECO:0007669"/>
    <property type="project" value="InterPro"/>
</dbReference>
<evidence type="ECO:0000313" key="3">
    <source>
        <dbReference type="Proteomes" id="UP000008983"/>
    </source>
</evidence>
<dbReference type="GeneID" id="14908963"/>
<dbReference type="Pfam" id="PF02263">
    <property type="entry name" value="GBP"/>
    <property type="match status" value="1"/>
</dbReference>
<dbReference type="AlphaFoldDB" id="G0QPR3"/>
<evidence type="ECO:0000313" key="2">
    <source>
        <dbReference type="EMBL" id="EGR32778.1"/>
    </source>
</evidence>
<evidence type="ECO:0000259" key="1">
    <source>
        <dbReference type="Pfam" id="PF02263"/>
    </source>
</evidence>
<dbReference type="InterPro" id="IPR027417">
    <property type="entry name" value="P-loop_NTPase"/>
</dbReference>
<dbReference type="GO" id="GO:0005525">
    <property type="term" value="F:GTP binding"/>
    <property type="evidence" value="ECO:0007669"/>
    <property type="project" value="InterPro"/>
</dbReference>
<reference evidence="2 3" key="1">
    <citation type="submission" date="2011-07" db="EMBL/GenBank/DDBJ databases">
        <authorList>
            <person name="Coyne R."/>
            <person name="Brami D."/>
            <person name="Johnson J."/>
            <person name="Hostetler J."/>
            <person name="Hannick L."/>
            <person name="Clark T."/>
            <person name="Cassidy-Hanley D."/>
            <person name="Inman J."/>
        </authorList>
    </citation>
    <scope>NUCLEOTIDE SEQUENCE [LARGE SCALE GENOMIC DNA]</scope>
    <source>
        <strain evidence="2 3">G5</strain>
    </source>
</reference>
<organism evidence="2 3">
    <name type="scientific">Ichthyophthirius multifiliis</name>
    <name type="common">White spot disease agent</name>
    <name type="synonym">Ich</name>
    <dbReference type="NCBI Taxonomy" id="5932"/>
    <lineage>
        <taxon>Eukaryota</taxon>
        <taxon>Sar</taxon>
        <taxon>Alveolata</taxon>
        <taxon>Ciliophora</taxon>
        <taxon>Intramacronucleata</taxon>
        <taxon>Oligohymenophorea</taxon>
        <taxon>Hymenostomatida</taxon>
        <taxon>Ophryoglenina</taxon>
        <taxon>Ichthyophthirius</taxon>
    </lineage>
</organism>
<feature type="domain" description="Guanylate-binding protein N-terminal" evidence="1">
    <location>
        <begin position="69"/>
        <end position="121"/>
    </location>
</feature>
<name>G0QPR3_ICHMU</name>
<dbReference type="EMBL" id="GL983575">
    <property type="protein sequence ID" value="EGR32778.1"/>
    <property type="molecule type" value="Genomic_DNA"/>
</dbReference>
<dbReference type="InterPro" id="IPR015894">
    <property type="entry name" value="Guanylate-bd_N"/>
</dbReference>
<dbReference type="SUPFAM" id="SSF52540">
    <property type="entry name" value="P-loop containing nucleoside triphosphate hydrolases"/>
    <property type="match status" value="1"/>
</dbReference>
<dbReference type="OrthoDB" id="2135133at2759"/>